<keyword evidence="2" id="KW-1185">Reference proteome</keyword>
<dbReference type="RefSeq" id="WP_073961265.1">
    <property type="nucleotide sequence ID" value="NZ_FCOR01000015.1"/>
</dbReference>
<proteinExistence type="predicted"/>
<evidence type="ECO:0000313" key="2">
    <source>
        <dbReference type="Proteomes" id="UP000182761"/>
    </source>
</evidence>
<dbReference type="Proteomes" id="UP000182761">
    <property type="component" value="Unassembled WGS sequence"/>
</dbReference>
<evidence type="ECO:0000313" key="1">
    <source>
        <dbReference type="EMBL" id="CVK17050.1"/>
    </source>
</evidence>
<protein>
    <submittedName>
        <fullName evidence="1">Type IX secretion system membrane protein, PorP/SprF family</fullName>
    </submittedName>
</protein>
<dbReference type="NCBIfam" id="TIGR03519">
    <property type="entry name" value="T9SS_PorP_fam"/>
    <property type="match status" value="1"/>
</dbReference>
<name>A0A0X3ARJ7_9FLAO</name>
<organism evidence="1 2">
    <name type="scientific">Apibacter mensalis</name>
    <dbReference type="NCBI Taxonomy" id="1586267"/>
    <lineage>
        <taxon>Bacteria</taxon>
        <taxon>Pseudomonadati</taxon>
        <taxon>Bacteroidota</taxon>
        <taxon>Flavobacteriia</taxon>
        <taxon>Flavobacteriales</taxon>
        <taxon>Weeksellaceae</taxon>
        <taxon>Apibacter</taxon>
    </lineage>
</organism>
<dbReference type="OrthoDB" id="648347at2"/>
<sequence>MRSSRLFSFLILIFFLTHAKLYGQQSIPFDQQYLLSDKVLINPSYTGSTDDIVLKATYHHQFSNFNESPNTQTISTHFNAFDRVGLGAYFFRDENGPITLTGVNISGAYHIPLTDEENRSESQFSFGTSFSFFSQSFEYSKLRPEDANDPILYGDKSVFLPYLNLGMSVAYEGFFAGVSVQDIPLGENKPVVNSIEPSPSWYYLNLGYNWELADSFFLDPSLMMSLNTNSERMIDLNLKATYKDDLNAFALGVSYRTAKDSHVSGGLSVTPFLQADLGRLNFTFGYNFGITDVFKKGGDGLLVGLGYNLENFINPQGFRYR</sequence>
<reference evidence="1 2" key="1">
    <citation type="submission" date="2016-01" db="EMBL/GenBank/DDBJ databases">
        <authorList>
            <person name="McClelland M."/>
            <person name="Jain A."/>
            <person name="Saraogi P."/>
            <person name="Mendelson R."/>
            <person name="Westerman R."/>
            <person name="SanMiguel P."/>
            <person name="Csonka L."/>
        </authorList>
    </citation>
    <scope>NUCLEOTIDE SEQUENCE [LARGE SCALE GENOMIC DNA]</scope>
    <source>
        <strain evidence="1 2">R-53146</strain>
    </source>
</reference>
<gene>
    <name evidence="1" type="ORF">Ga0061079_11516</name>
</gene>
<dbReference type="InterPro" id="IPR019861">
    <property type="entry name" value="PorP/SprF_Bacteroidetes"/>
</dbReference>
<dbReference type="AlphaFoldDB" id="A0A0X3ARJ7"/>
<accession>A0A0X3ARJ7</accession>
<dbReference type="EMBL" id="FCOR01000015">
    <property type="protein sequence ID" value="CVK17050.1"/>
    <property type="molecule type" value="Genomic_DNA"/>
</dbReference>
<dbReference type="Pfam" id="PF11751">
    <property type="entry name" value="PorP_SprF"/>
    <property type="match status" value="1"/>
</dbReference>
<dbReference type="STRING" id="1586267.GCA_001418685_01919"/>